<keyword evidence="3" id="KW-0597">Phosphoprotein</keyword>
<dbReference type="Pfam" id="PF00512">
    <property type="entry name" value="HisKA"/>
    <property type="match status" value="1"/>
</dbReference>
<dbReference type="Proteomes" id="UP001596353">
    <property type="component" value="Unassembled WGS sequence"/>
</dbReference>
<dbReference type="InterPro" id="IPR003594">
    <property type="entry name" value="HATPase_dom"/>
</dbReference>
<dbReference type="NCBIfam" id="TIGR00229">
    <property type="entry name" value="sensory_box"/>
    <property type="match status" value="1"/>
</dbReference>
<dbReference type="InterPro" id="IPR005467">
    <property type="entry name" value="His_kinase_dom"/>
</dbReference>
<dbReference type="InterPro" id="IPR001610">
    <property type="entry name" value="PAC"/>
</dbReference>
<dbReference type="CDD" id="cd00130">
    <property type="entry name" value="PAS"/>
    <property type="match status" value="2"/>
</dbReference>
<feature type="domain" description="Histidine kinase" evidence="6">
    <location>
        <begin position="298"/>
        <end position="482"/>
    </location>
</feature>
<dbReference type="InterPro" id="IPR052162">
    <property type="entry name" value="Sensor_kinase/Photoreceptor"/>
</dbReference>
<reference evidence="10" key="1">
    <citation type="journal article" date="2019" name="Int. J. Syst. Evol. Microbiol.">
        <title>The Global Catalogue of Microorganisms (GCM) 10K type strain sequencing project: providing services to taxonomists for standard genome sequencing and annotation.</title>
        <authorList>
            <consortium name="The Broad Institute Genomics Platform"/>
            <consortium name="The Broad Institute Genome Sequencing Center for Infectious Disease"/>
            <person name="Wu L."/>
            <person name="Ma J."/>
        </authorList>
    </citation>
    <scope>NUCLEOTIDE SEQUENCE [LARGE SCALE GENOMIC DNA]</scope>
    <source>
        <strain evidence="10">CCUG 66188</strain>
    </source>
</reference>
<evidence type="ECO:0000259" key="7">
    <source>
        <dbReference type="PROSITE" id="PS50112"/>
    </source>
</evidence>
<dbReference type="SMART" id="SM00388">
    <property type="entry name" value="HisKA"/>
    <property type="match status" value="1"/>
</dbReference>
<keyword evidence="10" id="KW-1185">Reference proteome</keyword>
<feature type="domain" description="PAC" evidence="8">
    <location>
        <begin position="242"/>
        <end position="294"/>
    </location>
</feature>
<dbReference type="InterPro" id="IPR036890">
    <property type="entry name" value="HATPase_C_sf"/>
</dbReference>
<evidence type="ECO:0000256" key="1">
    <source>
        <dbReference type="ARBA" id="ARBA00000085"/>
    </source>
</evidence>
<dbReference type="PROSITE" id="PS50113">
    <property type="entry name" value="PAC"/>
    <property type="match status" value="2"/>
</dbReference>
<dbReference type="Gene3D" id="1.10.287.130">
    <property type="match status" value="1"/>
</dbReference>
<organism evidence="9 10">
    <name type="scientific">Sulfitobacter porphyrae</name>
    <dbReference type="NCBI Taxonomy" id="1246864"/>
    <lineage>
        <taxon>Bacteria</taxon>
        <taxon>Pseudomonadati</taxon>
        <taxon>Pseudomonadota</taxon>
        <taxon>Alphaproteobacteria</taxon>
        <taxon>Rhodobacterales</taxon>
        <taxon>Roseobacteraceae</taxon>
        <taxon>Sulfitobacter</taxon>
    </lineage>
</organism>
<dbReference type="PANTHER" id="PTHR43304:SF1">
    <property type="entry name" value="PAC DOMAIN-CONTAINING PROTEIN"/>
    <property type="match status" value="1"/>
</dbReference>
<accession>A0ABW2B4S5</accession>
<dbReference type="CDD" id="cd00082">
    <property type="entry name" value="HisKA"/>
    <property type="match status" value="1"/>
</dbReference>
<evidence type="ECO:0000313" key="10">
    <source>
        <dbReference type="Proteomes" id="UP001596353"/>
    </source>
</evidence>
<dbReference type="Gene3D" id="3.30.565.10">
    <property type="entry name" value="Histidine kinase-like ATPase, C-terminal domain"/>
    <property type="match status" value="1"/>
</dbReference>
<comment type="catalytic activity">
    <reaction evidence="1">
        <text>ATP + protein L-histidine = ADP + protein N-phospho-L-histidine.</text>
        <dbReference type="EC" id="2.7.13.3"/>
    </reaction>
</comment>
<sequence length="482" mass="54140">MQRNNWLTHENAARTTAIVRDMTREYRAIEETNELKARYDKALQGAQIGVFDIDLNTGKSEVSDTWRKIMSIPDEEKLDDPQQIFLDRIHPEDLPALKQADRDCINQKTPRSISEYRVRFGDAIWRWMRSDAVVVERDENGRALRMIGTQTDVTNLRHARNALEASEHQFRQVLEAAPIGMVVLGEDGVFESVNPAFCAISGYEQQNLTSGMRMSDILPKEEVKAIATRVSEMLETRSSQVYSGQHRFMHSSGEERWCLLHISWFFDKNASSNSFIGQVSDITELKKVEQMKNEFVATVSHELRTPLTSIKGALGLIGAMKDVELAPKVERLLEIARNNADNLADIVNDILDLEKISSGEIAFDFQRVTMNEIIRAAVEELAPYALAHKNTLTVDLPAAPLYVSADVGRTRQLLANLISNACKYSNAGTPVLVKAELVSDQVIVYVQNTGQAIPESFRHRIFDAFTQADSSDTRTKGAPGWG</sequence>
<comment type="caution">
    <text evidence="9">The sequence shown here is derived from an EMBL/GenBank/DDBJ whole genome shotgun (WGS) entry which is preliminary data.</text>
</comment>
<dbReference type="InterPro" id="IPR003661">
    <property type="entry name" value="HisK_dim/P_dom"/>
</dbReference>
<name>A0ABW2B4S5_9RHOB</name>
<keyword evidence="5" id="KW-0418">Kinase</keyword>
<dbReference type="SMART" id="SM00086">
    <property type="entry name" value="PAC"/>
    <property type="match status" value="2"/>
</dbReference>
<evidence type="ECO:0000256" key="4">
    <source>
        <dbReference type="ARBA" id="ARBA00022679"/>
    </source>
</evidence>
<dbReference type="Gene3D" id="3.30.450.20">
    <property type="entry name" value="PAS domain"/>
    <property type="match status" value="2"/>
</dbReference>
<dbReference type="SMART" id="SM00091">
    <property type="entry name" value="PAS"/>
    <property type="match status" value="2"/>
</dbReference>
<evidence type="ECO:0000256" key="2">
    <source>
        <dbReference type="ARBA" id="ARBA00012438"/>
    </source>
</evidence>
<evidence type="ECO:0000313" key="9">
    <source>
        <dbReference type="EMBL" id="MFC6760577.1"/>
    </source>
</evidence>
<dbReference type="InterPro" id="IPR013655">
    <property type="entry name" value="PAS_fold_3"/>
</dbReference>
<feature type="domain" description="PAC" evidence="8">
    <location>
        <begin position="112"/>
        <end position="165"/>
    </location>
</feature>
<dbReference type="InterPro" id="IPR035965">
    <property type="entry name" value="PAS-like_dom_sf"/>
</dbReference>
<dbReference type="InterPro" id="IPR036097">
    <property type="entry name" value="HisK_dim/P_sf"/>
</dbReference>
<dbReference type="InterPro" id="IPR000014">
    <property type="entry name" value="PAS"/>
</dbReference>
<dbReference type="EC" id="2.7.13.3" evidence="2"/>
<dbReference type="InterPro" id="IPR000700">
    <property type="entry name" value="PAS-assoc_C"/>
</dbReference>
<dbReference type="SUPFAM" id="SSF55874">
    <property type="entry name" value="ATPase domain of HSP90 chaperone/DNA topoisomerase II/histidine kinase"/>
    <property type="match status" value="1"/>
</dbReference>
<proteinExistence type="predicted"/>
<feature type="domain" description="PAS" evidence="7">
    <location>
        <begin position="35"/>
        <end position="108"/>
    </location>
</feature>
<dbReference type="PROSITE" id="PS50112">
    <property type="entry name" value="PAS"/>
    <property type="match status" value="2"/>
</dbReference>
<dbReference type="PROSITE" id="PS50109">
    <property type="entry name" value="HIS_KIN"/>
    <property type="match status" value="1"/>
</dbReference>
<dbReference type="SUPFAM" id="SSF55785">
    <property type="entry name" value="PYP-like sensor domain (PAS domain)"/>
    <property type="match status" value="2"/>
</dbReference>
<evidence type="ECO:0000256" key="3">
    <source>
        <dbReference type="ARBA" id="ARBA00022553"/>
    </source>
</evidence>
<dbReference type="Pfam" id="PF08447">
    <property type="entry name" value="PAS_3"/>
    <property type="match status" value="1"/>
</dbReference>
<evidence type="ECO:0000259" key="8">
    <source>
        <dbReference type="PROSITE" id="PS50113"/>
    </source>
</evidence>
<keyword evidence="4" id="KW-0808">Transferase</keyword>
<evidence type="ECO:0000259" key="6">
    <source>
        <dbReference type="PROSITE" id="PS50109"/>
    </source>
</evidence>
<dbReference type="SUPFAM" id="SSF47384">
    <property type="entry name" value="Homodimeric domain of signal transducing histidine kinase"/>
    <property type="match status" value="1"/>
</dbReference>
<dbReference type="Pfam" id="PF08448">
    <property type="entry name" value="PAS_4"/>
    <property type="match status" value="1"/>
</dbReference>
<dbReference type="PANTHER" id="PTHR43304">
    <property type="entry name" value="PHYTOCHROME-LIKE PROTEIN CPH1"/>
    <property type="match status" value="1"/>
</dbReference>
<protein>
    <recommendedName>
        <fullName evidence="2">histidine kinase</fullName>
        <ecNumber evidence="2">2.7.13.3</ecNumber>
    </recommendedName>
</protein>
<dbReference type="Pfam" id="PF02518">
    <property type="entry name" value="HATPase_c"/>
    <property type="match status" value="1"/>
</dbReference>
<dbReference type="EMBL" id="JBHSWG010000001">
    <property type="protein sequence ID" value="MFC6760577.1"/>
    <property type="molecule type" value="Genomic_DNA"/>
</dbReference>
<gene>
    <name evidence="9" type="ORF">ACFQFQ_15515</name>
</gene>
<dbReference type="InterPro" id="IPR013656">
    <property type="entry name" value="PAS_4"/>
</dbReference>
<feature type="domain" description="PAS" evidence="7">
    <location>
        <begin position="166"/>
        <end position="237"/>
    </location>
</feature>
<evidence type="ECO:0000256" key="5">
    <source>
        <dbReference type="ARBA" id="ARBA00022777"/>
    </source>
</evidence>